<dbReference type="GO" id="GO:0016491">
    <property type="term" value="F:oxidoreductase activity"/>
    <property type="evidence" value="ECO:0007669"/>
    <property type="project" value="UniProtKB-KW"/>
</dbReference>
<keyword evidence="6" id="KW-0676">Redox-active center</keyword>
<dbReference type="Pfam" id="PF02852">
    <property type="entry name" value="Pyr_redox_dim"/>
    <property type="match status" value="1"/>
</dbReference>
<evidence type="ECO:0000259" key="7">
    <source>
        <dbReference type="Pfam" id="PF02852"/>
    </source>
</evidence>
<evidence type="ECO:0000313" key="9">
    <source>
        <dbReference type="EMBL" id="AUF83249.1"/>
    </source>
</evidence>
<proteinExistence type="inferred from homology"/>
<dbReference type="InterPro" id="IPR023753">
    <property type="entry name" value="FAD/NAD-binding_dom"/>
</dbReference>
<dbReference type="Pfam" id="PF07992">
    <property type="entry name" value="Pyr_redox_2"/>
    <property type="match status" value="1"/>
</dbReference>
<evidence type="ECO:0000256" key="3">
    <source>
        <dbReference type="ARBA" id="ARBA00022630"/>
    </source>
</evidence>
<keyword evidence="5" id="KW-0560">Oxidoreductase</keyword>
<dbReference type="PRINTS" id="PR00368">
    <property type="entry name" value="FADPNR"/>
</dbReference>
<reference evidence="9 10" key="1">
    <citation type="submission" date="2017-12" db="EMBL/GenBank/DDBJ databases">
        <title>Mesoplasma syrphidae YJS, Complete Genome.</title>
        <authorList>
            <person name="Knight T.F."/>
            <person name="Citino T."/>
            <person name="Rubinstein R."/>
            <person name="Neuschaefer Z."/>
        </authorList>
    </citation>
    <scope>NUCLEOTIDE SEQUENCE [LARGE SCALE GENOMIC DNA]</scope>
    <source>
        <strain evidence="9 10">YJS</strain>
    </source>
</reference>
<evidence type="ECO:0000259" key="8">
    <source>
        <dbReference type="Pfam" id="PF07992"/>
    </source>
</evidence>
<dbReference type="SUPFAM" id="SSF51905">
    <property type="entry name" value="FAD/NAD(P)-binding domain"/>
    <property type="match status" value="1"/>
</dbReference>
<feature type="domain" description="FAD/NAD(P)-binding" evidence="8">
    <location>
        <begin position="1"/>
        <end position="294"/>
    </location>
</feature>
<evidence type="ECO:0000256" key="1">
    <source>
        <dbReference type="ARBA" id="ARBA00001974"/>
    </source>
</evidence>
<dbReference type="InterPro" id="IPR050260">
    <property type="entry name" value="FAD-bd_OxRdtase"/>
</dbReference>
<evidence type="ECO:0000256" key="6">
    <source>
        <dbReference type="ARBA" id="ARBA00023284"/>
    </source>
</evidence>
<dbReference type="OrthoDB" id="9792592at2"/>
<dbReference type="Proteomes" id="UP000233419">
    <property type="component" value="Chromosome"/>
</dbReference>
<evidence type="ECO:0000313" key="10">
    <source>
        <dbReference type="Proteomes" id="UP000233419"/>
    </source>
</evidence>
<dbReference type="SUPFAM" id="SSF55424">
    <property type="entry name" value="FAD/NAD-linked reductases, dimerisation (C-terminal) domain"/>
    <property type="match status" value="1"/>
</dbReference>
<keyword evidence="10" id="KW-1185">Reference proteome</keyword>
<evidence type="ECO:0000256" key="4">
    <source>
        <dbReference type="ARBA" id="ARBA00022827"/>
    </source>
</evidence>
<keyword evidence="4" id="KW-0274">FAD</keyword>
<dbReference type="RefSeq" id="WP_027048354.1">
    <property type="nucleotide sequence ID" value="NZ_CP025257.1"/>
</dbReference>
<dbReference type="Gene3D" id="3.50.50.60">
    <property type="entry name" value="FAD/NAD(P)-binding domain"/>
    <property type="match status" value="2"/>
</dbReference>
<name>A0A2K9C196_9MOLU</name>
<accession>A0A2K9C196</accession>
<dbReference type="InterPro" id="IPR016156">
    <property type="entry name" value="FAD/NAD-linked_Rdtase_dimer_sf"/>
</dbReference>
<dbReference type="InterPro" id="IPR004099">
    <property type="entry name" value="Pyr_nucl-diS_OxRdtase_dimer"/>
</dbReference>
<comment type="similarity">
    <text evidence="2">Belongs to the class-III pyridine nucleotide-disulfide oxidoreductase family.</text>
</comment>
<dbReference type="InterPro" id="IPR036188">
    <property type="entry name" value="FAD/NAD-bd_sf"/>
</dbReference>
<comment type="cofactor">
    <cofactor evidence="1">
        <name>FAD</name>
        <dbReference type="ChEBI" id="CHEBI:57692"/>
    </cofactor>
</comment>
<gene>
    <name evidence="9" type="ORF">CXP39_00290</name>
</gene>
<dbReference type="KEGG" id="msyr:CXP39_00290"/>
<dbReference type="EMBL" id="CP025257">
    <property type="protein sequence ID" value="AUF83249.1"/>
    <property type="molecule type" value="Genomic_DNA"/>
</dbReference>
<evidence type="ECO:0000256" key="5">
    <source>
        <dbReference type="ARBA" id="ARBA00023002"/>
    </source>
</evidence>
<protein>
    <submittedName>
        <fullName evidence="9">NADH oxidase</fullName>
    </submittedName>
</protein>
<dbReference type="PANTHER" id="PTHR43429">
    <property type="entry name" value="PYRIDINE NUCLEOTIDE-DISULFIDE OXIDOREDUCTASE DOMAIN-CONTAINING"/>
    <property type="match status" value="1"/>
</dbReference>
<dbReference type="PANTHER" id="PTHR43429:SF1">
    <property type="entry name" value="NAD(P)H SULFUR OXIDOREDUCTASE (COA-DEPENDENT)"/>
    <property type="match status" value="1"/>
</dbReference>
<dbReference type="AlphaFoldDB" id="A0A2K9C196"/>
<dbReference type="PRINTS" id="PR00411">
    <property type="entry name" value="PNDRDTASEI"/>
</dbReference>
<evidence type="ECO:0000256" key="2">
    <source>
        <dbReference type="ARBA" id="ARBA00009130"/>
    </source>
</evidence>
<sequence length="456" mass="50388">MKVIVIGTNHAGTTAVRTLKRLDPSVTVTTYDRNDNISFLGCGIALWVKDEVKDPQGLFYASPETLAAEGIEVHMQHEWVGINPDKKTVLIKNLKTDKTFEDSYDKLIVATGSWPVQPPIPGINLNGVQICKNYHHGKILKEVNNDKNIENITVVGAGYIGVELVEAFHEAGKKVTLIDVADRIMPNYYGENFTSLIEKRMTDAGVSLVLGEKVVEFVGQKDKVIQVVTENSVIDTDYVVFCLGIKPQTGMLQGIVDLASNGSIKVDRYMQTSNSDIYAIGDCIEVYDNATAKNHPIALATTSVRTGILAAMNIIKPNSLPSPGFCGSNAIDVFGMKMASVGITEKVAQSLNIDYDKIFFTDNDRPEFMSSTKPVYLEIIWDKTTRKIIGAQVAGENNHTEIIHMFSLGIWKGLTIDELPLVDMFFLPHFNKPYNFVTLAGLEVLGLNYFKKSDKK</sequence>
<keyword evidence="3" id="KW-0285">Flavoprotein</keyword>
<organism evidence="9 10">
    <name type="scientific">Mesoplasma syrphidae</name>
    <dbReference type="NCBI Taxonomy" id="225999"/>
    <lineage>
        <taxon>Bacteria</taxon>
        <taxon>Bacillati</taxon>
        <taxon>Mycoplasmatota</taxon>
        <taxon>Mollicutes</taxon>
        <taxon>Entomoplasmatales</taxon>
        <taxon>Entomoplasmataceae</taxon>
        <taxon>Mesoplasma</taxon>
    </lineage>
</organism>
<feature type="domain" description="Pyridine nucleotide-disulphide oxidoreductase dimerisation" evidence="7">
    <location>
        <begin position="334"/>
        <end position="429"/>
    </location>
</feature>